<dbReference type="PANTHER" id="PTHR10655">
    <property type="entry name" value="LYSOPHOSPHOLIPASE-RELATED"/>
    <property type="match status" value="1"/>
</dbReference>
<accession>A0ABV4UUV8</accession>
<name>A0ABV4UUV8_9MICC</name>
<dbReference type="InterPro" id="IPR029058">
    <property type="entry name" value="AB_hydrolase_fold"/>
</dbReference>
<dbReference type="SUPFAM" id="SSF53474">
    <property type="entry name" value="alpha/beta-Hydrolases"/>
    <property type="match status" value="1"/>
</dbReference>
<proteinExistence type="inferred from homology"/>
<evidence type="ECO:0000259" key="3">
    <source>
        <dbReference type="Pfam" id="PF02230"/>
    </source>
</evidence>
<feature type="domain" description="Phospholipase/carboxylesterase/thioesterase" evidence="3">
    <location>
        <begin position="13"/>
        <end position="205"/>
    </location>
</feature>
<keyword evidence="2 4" id="KW-0378">Hydrolase</keyword>
<dbReference type="Pfam" id="PF02230">
    <property type="entry name" value="Abhydrolase_2"/>
    <property type="match status" value="1"/>
</dbReference>
<dbReference type="EMBL" id="JBHDLJ010000016">
    <property type="protein sequence ID" value="MFB0835988.1"/>
    <property type="molecule type" value="Genomic_DNA"/>
</dbReference>
<dbReference type="InterPro" id="IPR003140">
    <property type="entry name" value="PLipase/COase/thioEstase"/>
</dbReference>
<keyword evidence="5" id="KW-1185">Reference proteome</keyword>
<evidence type="ECO:0000313" key="5">
    <source>
        <dbReference type="Proteomes" id="UP001575652"/>
    </source>
</evidence>
<evidence type="ECO:0000313" key="4">
    <source>
        <dbReference type="EMBL" id="MFB0835988.1"/>
    </source>
</evidence>
<comment type="similarity">
    <text evidence="1">Belongs to the AB hydrolase superfamily. AB hydrolase 2 family.</text>
</comment>
<dbReference type="PANTHER" id="PTHR10655:SF17">
    <property type="entry name" value="LYSOPHOSPHOLIPASE-LIKE PROTEIN 1"/>
    <property type="match status" value="1"/>
</dbReference>
<dbReference type="RefSeq" id="WP_373973165.1">
    <property type="nucleotide sequence ID" value="NZ_JBHDLJ010000016.1"/>
</dbReference>
<evidence type="ECO:0000256" key="1">
    <source>
        <dbReference type="ARBA" id="ARBA00006499"/>
    </source>
</evidence>
<evidence type="ECO:0000256" key="2">
    <source>
        <dbReference type="ARBA" id="ARBA00022801"/>
    </source>
</evidence>
<sequence>MSEALFSRPAAERAGTHLLVMLHGYGSSAAAMASLFPALPEHVTGAALSGPLDVGGERGWFLLDYLLTHDFAEVVASAQRVLDWQDAHADGYASVSLLGYSQGMAMATTLMRLRPGAYRAAVGLSGFVLRNDLLELSESPPADPAARVPFFWGRDPRDPVINSDAVAHGAAWLEGHTRLTSRTYPGMGHGVGADELRDVAVFLRHYLPATA</sequence>
<organism evidence="4 5">
    <name type="scientific">Arthrobacter halodurans</name>
    <dbReference type="NCBI Taxonomy" id="516699"/>
    <lineage>
        <taxon>Bacteria</taxon>
        <taxon>Bacillati</taxon>
        <taxon>Actinomycetota</taxon>
        <taxon>Actinomycetes</taxon>
        <taxon>Micrococcales</taxon>
        <taxon>Micrococcaceae</taxon>
        <taxon>Arthrobacter</taxon>
    </lineage>
</organism>
<dbReference type="Gene3D" id="3.40.50.1820">
    <property type="entry name" value="alpha/beta hydrolase"/>
    <property type="match status" value="1"/>
</dbReference>
<protein>
    <submittedName>
        <fullName evidence="4">Alpha/beta hydrolase</fullName>
    </submittedName>
</protein>
<dbReference type="InterPro" id="IPR050565">
    <property type="entry name" value="LYPA1-2/EST-like"/>
</dbReference>
<dbReference type="Proteomes" id="UP001575652">
    <property type="component" value="Unassembled WGS sequence"/>
</dbReference>
<gene>
    <name evidence="4" type="ORF">ACETWP_15465</name>
</gene>
<dbReference type="GO" id="GO:0016787">
    <property type="term" value="F:hydrolase activity"/>
    <property type="evidence" value="ECO:0007669"/>
    <property type="project" value="UniProtKB-KW"/>
</dbReference>
<comment type="caution">
    <text evidence="4">The sequence shown here is derived from an EMBL/GenBank/DDBJ whole genome shotgun (WGS) entry which is preliminary data.</text>
</comment>
<reference evidence="4 5" key="1">
    <citation type="submission" date="2024-09" db="EMBL/GenBank/DDBJ databases">
        <authorList>
            <person name="Salinas-Garcia M.A."/>
            <person name="Prieme A."/>
        </authorList>
    </citation>
    <scope>NUCLEOTIDE SEQUENCE [LARGE SCALE GENOMIC DNA]</scope>
    <source>
        <strain evidence="4 5">DSM 21081</strain>
    </source>
</reference>